<dbReference type="InterPro" id="IPR001668">
    <property type="entry name" value="Mob_Pre"/>
</dbReference>
<name>A0A4Q7VW12_9BURK</name>
<proteinExistence type="predicted"/>
<dbReference type="GO" id="GO:0006310">
    <property type="term" value="P:DNA recombination"/>
    <property type="evidence" value="ECO:0007669"/>
    <property type="project" value="InterPro"/>
</dbReference>
<dbReference type="EMBL" id="SHKP01000005">
    <property type="protein sequence ID" value="RZU00892.1"/>
    <property type="molecule type" value="Genomic_DNA"/>
</dbReference>
<comment type="caution">
    <text evidence="2">The sequence shown here is derived from an EMBL/GenBank/DDBJ whole genome shotgun (WGS) entry which is preliminary data.</text>
</comment>
<dbReference type="Proteomes" id="UP000293671">
    <property type="component" value="Unassembled WGS sequence"/>
</dbReference>
<protein>
    <submittedName>
        <fullName evidence="2">Plasmid recombination enzyme</fullName>
    </submittedName>
</protein>
<evidence type="ECO:0000313" key="3">
    <source>
        <dbReference type="Proteomes" id="UP000293671"/>
    </source>
</evidence>
<dbReference type="AlphaFoldDB" id="A0A4Q7VW12"/>
<dbReference type="Pfam" id="PF01076">
    <property type="entry name" value="Mob_Pre"/>
    <property type="match status" value="1"/>
</dbReference>
<evidence type="ECO:0000256" key="1">
    <source>
        <dbReference type="SAM" id="MobiDB-lite"/>
    </source>
</evidence>
<accession>A0A4Q7VW12</accession>
<gene>
    <name evidence="2" type="ORF">EV670_1605</name>
</gene>
<reference evidence="2 3" key="1">
    <citation type="submission" date="2019-02" db="EMBL/GenBank/DDBJ databases">
        <title>Genomic Encyclopedia of Type Strains, Phase IV (KMG-IV): sequencing the most valuable type-strain genomes for metagenomic binning, comparative biology and taxonomic classification.</title>
        <authorList>
            <person name="Goeker M."/>
        </authorList>
    </citation>
    <scope>NUCLEOTIDE SEQUENCE [LARGE SCALE GENOMIC DNA]</scope>
    <source>
        <strain evidence="2 3">DSM 19570</strain>
    </source>
</reference>
<dbReference type="GO" id="GO:0003677">
    <property type="term" value="F:DNA binding"/>
    <property type="evidence" value="ECO:0007669"/>
    <property type="project" value="InterPro"/>
</dbReference>
<keyword evidence="3" id="KW-1185">Reference proteome</keyword>
<organism evidence="2 3">
    <name type="scientific">Rivibacter subsaxonicus</name>
    <dbReference type="NCBI Taxonomy" id="457575"/>
    <lineage>
        <taxon>Bacteria</taxon>
        <taxon>Pseudomonadati</taxon>
        <taxon>Pseudomonadota</taxon>
        <taxon>Betaproteobacteria</taxon>
        <taxon>Burkholderiales</taxon>
        <taxon>Rivibacter</taxon>
    </lineage>
</organism>
<dbReference type="CDD" id="cd17242">
    <property type="entry name" value="MobM_relaxase"/>
    <property type="match status" value="1"/>
</dbReference>
<sequence>MSSQGFMRMKKLPSTTLLPAARHNRRAIATENARSLRIDCSSSHRNIVLRGPDTPEAVVQFAKDLMAAGGARLVRKDAVACVEIVFSLPVRSEVDPASYFTACTEWAEAHFGCPVLSSDIHLDEAQPHCHVLLLPMVDGRMRGSSLVGDRQKLAEHHERFHADVASKFGLLRPPRRLQGNAKAQAAALVIDALKRRGDLVLGSKVWPEIRDMIEADPVSMVTALQVSLPPPLGRAKRSRTFTQIMISKGKGPSRERDAVPLTKAVGFQIGDKDKDRSLSCVGLAAPSASGIHLAIGASKAAAVRESTTPTPASGKSAPLVDAEPRLAFTRGRDEATGAACWDGDTGEINPRPAVSRELKACAQRSVDEALAALSRRRCLI</sequence>
<dbReference type="OrthoDB" id="8536512at2"/>
<evidence type="ECO:0000313" key="2">
    <source>
        <dbReference type="EMBL" id="RZU00892.1"/>
    </source>
</evidence>
<feature type="region of interest" description="Disordered" evidence="1">
    <location>
        <begin position="305"/>
        <end position="325"/>
    </location>
</feature>
<dbReference type="Gene3D" id="3.30.930.30">
    <property type="match status" value="1"/>
</dbReference>